<evidence type="ECO:0000313" key="1">
    <source>
        <dbReference type="EMBL" id="SVB49219.1"/>
    </source>
</evidence>
<gene>
    <name evidence="1" type="ORF">METZ01_LOCUS202073</name>
</gene>
<reference evidence="1" key="1">
    <citation type="submission" date="2018-05" db="EMBL/GenBank/DDBJ databases">
        <authorList>
            <person name="Lanie J.A."/>
            <person name="Ng W.-L."/>
            <person name="Kazmierczak K.M."/>
            <person name="Andrzejewski T.M."/>
            <person name="Davidsen T.M."/>
            <person name="Wayne K.J."/>
            <person name="Tettelin H."/>
            <person name="Glass J.I."/>
            <person name="Rusch D."/>
            <person name="Podicherti R."/>
            <person name="Tsui H.-C.T."/>
            <person name="Winkler M.E."/>
        </authorList>
    </citation>
    <scope>NUCLEOTIDE SEQUENCE</scope>
</reference>
<dbReference type="InterPro" id="IPR011059">
    <property type="entry name" value="Metal-dep_hydrolase_composite"/>
</dbReference>
<accession>A0A382EFR5</accession>
<proteinExistence type="predicted"/>
<dbReference type="AlphaFoldDB" id="A0A382EFR5"/>
<sequence>VNTILLDGDPLSIKTWVRKVYISGRLVYSRDNNSIY</sequence>
<dbReference type="GO" id="GO:0016810">
    <property type="term" value="F:hydrolase activity, acting on carbon-nitrogen (but not peptide) bonds"/>
    <property type="evidence" value="ECO:0007669"/>
    <property type="project" value="InterPro"/>
</dbReference>
<feature type="non-terminal residue" evidence="1">
    <location>
        <position position="1"/>
    </location>
</feature>
<dbReference type="EMBL" id="UINC01044158">
    <property type="protein sequence ID" value="SVB49219.1"/>
    <property type="molecule type" value="Genomic_DNA"/>
</dbReference>
<protein>
    <submittedName>
        <fullName evidence="1">Uncharacterized protein</fullName>
    </submittedName>
</protein>
<name>A0A382EFR5_9ZZZZ</name>
<organism evidence="1">
    <name type="scientific">marine metagenome</name>
    <dbReference type="NCBI Taxonomy" id="408172"/>
    <lineage>
        <taxon>unclassified sequences</taxon>
        <taxon>metagenomes</taxon>
        <taxon>ecological metagenomes</taxon>
    </lineage>
</organism>
<dbReference type="Gene3D" id="2.30.40.10">
    <property type="entry name" value="Urease, subunit C, domain 1"/>
    <property type="match status" value="1"/>
</dbReference>